<evidence type="ECO:0000313" key="3">
    <source>
        <dbReference type="Proteomes" id="UP001232245"/>
    </source>
</evidence>
<gene>
    <name evidence="2" type="ORF">J2S02_003196</name>
</gene>
<protein>
    <submittedName>
        <fullName evidence="2">Uncharacterized protein</fullName>
    </submittedName>
</protein>
<feature type="transmembrane region" description="Helical" evidence="1">
    <location>
        <begin position="112"/>
        <end position="129"/>
    </location>
</feature>
<feature type="transmembrane region" description="Helical" evidence="1">
    <location>
        <begin position="7"/>
        <end position="28"/>
    </location>
</feature>
<dbReference type="EMBL" id="JAUSTZ010000006">
    <property type="protein sequence ID" value="MDQ0226851.1"/>
    <property type="molecule type" value="Genomic_DNA"/>
</dbReference>
<keyword evidence="1" id="KW-1133">Transmembrane helix</keyword>
<feature type="transmembrane region" description="Helical" evidence="1">
    <location>
        <begin position="48"/>
        <end position="72"/>
    </location>
</feature>
<keyword evidence="3" id="KW-1185">Reference proteome</keyword>
<evidence type="ECO:0000256" key="1">
    <source>
        <dbReference type="SAM" id="Phobius"/>
    </source>
</evidence>
<dbReference type="Proteomes" id="UP001232245">
    <property type="component" value="Unassembled WGS sequence"/>
</dbReference>
<organism evidence="2 3">
    <name type="scientific">Metabacillus niabensis</name>
    <dbReference type="NCBI Taxonomy" id="324854"/>
    <lineage>
        <taxon>Bacteria</taxon>
        <taxon>Bacillati</taxon>
        <taxon>Bacillota</taxon>
        <taxon>Bacilli</taxon>
        <taxon>Bacillales</taxon>
        <taxon>Bacillaceae</taxon>
        <taxon>Metabacillus</taxon>
    </lineage>
</organism>
<name>A0ABT9Z4T0_9BACI</name>
<accession>A0ABT9Z4T0</accession>
<dbReference type="RefSeq" id="WP_095302902.1">
    <property type="nucleotide sequence ID" value="NZ_CADEPK010000451.1"/>
</dbReference>
<reference evidence="2 3" key="1">
    <citation type="submission" date="2023-07" db="EMBL/GenBank/DDBJ databases">
        <title>Genomic Encyclopedia of Type Strains, Phase IV (KMG-IV): sequencing the most valuable type-strain genomes for metagenomic binning, comparative biology and taxonomic classification.</title>
        <authorList>
            <person name="Goeker M."/>
        </authorList>
    </citation>
    <scope>NUCLEOTIDE SEQUENCE [LARGE SCALE GENOMIC DNA]</scope>
    <source>
        <strain evidence="2 3">DSM 17723</strain>
    </source>
</reference>
<sequence>MSYLNKILLAILISSPVSVAILFITGLFTDPEFFSPDNYGFTLHIFWFYPLIFGLIYLILGLPTTLINDVLLKICRISSRKYKLILSFITYSIVGVVFIICLDLPLNELASYVTFLTPVYIYLIVVNLIRKELLLN</sequence>
<feature type="transmembrane region" description="Helical" evidence="1">
    <location>
        <begin position="84"/>
        <end position="106"/>
    </location>
</feature>
<comment type="caution">
    <text evidence="2">The sequence shown here is derived from an EMBL/GenBank/DDBJ whole genome shotgun (WGS) entry which is preliminary data.</text>
</comment>
<proteinExistence type="predicted"/>
<keyword evidence="1" id="KW-0472">Membrane</keyword>
<keyword evidence="1" id="KW-0812">Transmembrane</keyword>
<evidence type="ECO:0000313" key="2">
    <source>
        <dbReference type="EMBL" id="MDQ0226851.1"/>
    </source>
</evidence>